<dbReference type="PANTHER" id="PTHR35910:SF1">
    <property type="entry name" value="2EXR DOMAIN-CONTAINING PROTEIN"/>
    <property type="match status" value="1"/>
</dbReference>
<evidence type="ECO:0000313" key="3">
    <source>
        <dbReference type="Proteomes" id="UP001396898"/>
    </source>
</evidence>
<sequence>MDQVHCTEFHRFPNLPPELRRAIWNHAIQEPQVVETYGFLDRETGICTHIGDKLHVFPKFPPIWSVCHEARKAFVESPGLVSEKTGLGVAWHPERDVLKCQSITGYPTIRSDDCWEWSWWDEIGCASYGIYSSSPGLSGRRDVQNIQLDLSDLSYAYPFLRRRLVHDGGMFKSGDGASRDIRGRFPNVKTVELVADGEFRSPPGEHRLFEVTLNFPPGPIDFSHAWDLIKGLRDGWHQGLSLNIVGRVVCRI</sequence>
<evidence type="ECO:0000313" key="2">
    <source>
        <dbReference type="EMBL" id="KAK8009531.1"/>
    </source>
</evidence>
<dbReference type="Pfam" id="PF20150">
    <property type="entry name" value="2EXR"/>
    <property type="match status" value="1"/>
</dbReference>
<protein>
    <recommendedName>
        <fullName evidence="1">2EXR domain-containing protein</fullName>
    </recommendedName>
</protein>
<gene>
    <name evidence="2" type="ORF">PG991_012082</name>
</gene>
<proteinExistence type="predicted"/>
<organism evidence="2 3">
    <name type="scientific">Apiospora marii</name>
    <dbReference type="NCBI Taxonomy" id="335849"/>
    <lineage>
        <taxon>Eukaryota</taxon>
        <taxon>Fungi</taxon>
        <taxon>Dikarya</taxon>
        <taxon>Ascomycota</taxon>
        <taxon>Pezizomycotina</taxon>
        <taxon>Sordariomycetes</taxon>
        <taxon>Xylariomycetidae</taxon>
        <taxon>Amphisphaeriales</taxon>
        <taxon>Apiosporaceae</taxon>
        <taxon>Apiospora</taxon>
    </lineage>
</organism>
<feature type="domain" description="2EXR" evidence="1">
    <location>
        <begin position="9"/>
        <end position="98"/>
    </location>
</feature>
<dbReference type="PANTHER" id="PTHR35910">
    <property type="entry name" value="2EXR DOMAIN-CONTAINING PROTEIN"/>
    <property type="match status" value="1"/>
</dbReference>
<reference evidence="2 3" key="1">
    <citation type="submission" date="2023-01" db="EMBL/GenBank/DDBJ databases">
        <title>Analysis of 21 Apiospora genomes using comparative genomics revels a genus with tremendous synthesis potential of carbohydrate active enzymes and secondary metabolites.</title>
        <authorList>
            <person name="Sorensen T."/>
        </authorList>
    </citation>
    <scope>NUCLEOTIDE SEQUENCE [LARGE SCALE GENOMIC DNA]</scope>
    <source>
        <strain evidence="2 3">CBS 20057</strain>
    </source>
</reference>
<dbReference type="InterPro" id="IPR045518">
    <property type="entry name" value="2EXR"/>
</dbReference>
<keyword evidence="3" id="KW-1185">Reference proteome</keyword>
<accession>A0ABR1RG21</accession>
<name>A0ABR1RG21_9PEZI</name>
<dbReference type="Proteomes" id="UP001396898">
    <property type="component" value="Unassembled WGS sequence"/>
</dbReference>
<dbReference type="EMBL" id="JAQQWI010000016">
    <property type="protein sequence ID" value="KAK8009531.1"/>
    <property type="molecule type" value="Genomic_DNA"/>
</dbReference>
<evidence type="ECO:0000259" key="1">
    <source>
        <dbReference type="Pfam" id="PF20150"/>
    </source>
</evidence>
<comment type="caution">
    <text evidence="2">The sequence shown here is derived from an EMBL/GenBank/DDBJ whole genome shotgun (WGS) entry which is preliminary data.</text>
</comment>